<dbReference type="GO" id="GO:0003677">
    <property type="term" value="F:DNA binding"/>
    <property type="evidence" value="ECO:0007669"/>
    <property type="project" value="InterPro"/>
</dbReference>
<organism evidence="2 3">
    <name type="scientific">Rhodococcus wratislaviensis</name>
    <name type="common">Tsukamurella wratislaviensis</name>
    <dbReference type="NCBI Taxonomy" id="44752"/>
    <lineage>
        <taxon>Bacteria</taxon>
        <taxon>Bacillati</taxon>
        <taxon>Actinomycetota</taxon>
        <taxon>Actinomycetes</taxon>
        <taxon>Mycobacteriales</taxon>
        <taxon>Nocardiaceae</taxon>
        <taxon>Rhodococcus</taxon>
    </lineage>
</organism>
<evidence type="ECO:0000259" key="1">
    <source>
        <dbReference type="PROSITE" id="PS50937"/>
    </source>
</evidence>
<dbReference type="Gene3D" id="1.10.1660.10">
    <property type="match status" value="1"/>
</dbReference>
<dbReference type="InterPro" id="IPR000551">
    <property type="entry name" value="MerR-type_HTH_dom"/>
</dbReference>
<evidence type="ECO:0000313" key="3">
    <source>
        <dbReference type="Proteomes" id="UP000287519"/>
    </source>
</evidence>
<sequence length="60" mass="6854">MDPKDLLSVGEVSRRTGVAVSALHYYEQPGLISSPRTRTHRMHRVRVPVDEGVLFARPRR</sequence>
<dbReference type="PROSITE" id="PS00552">
    <property type="entry name" value="HTH_MERR_1"/>
    <property type="match status" value="1"/>
</dbReference>
<dbReference type="InterPro" id="IPR009061">
    <property type="entry name" value="DNA-bd_dom_put_sf"/>
</dbReference>
<name>A0A402CDY5_RHOWR</name>
<keyword evidence="3" id="KW-1185">Reference proteome</keyword>
<proteinExistence type="predicted"/>
<dbReference type="EMBL" id="BHYM01000046">
    <property type="protein sequence ID" value="GCE41798.1"/>
    <property type="molecule type" value="Genomic_DNA"/>
</dbReference>
<protein>
    <submittedName>
        <fullName evidence="2">Redox-sensitive transcriptional activator SoxR</fullName>
    </submittedName>
</protein>
<comment type="caution">
    <text evidence="2">The sequence shown here is derived from an EMBL/GenBank/DDBJ whole genome shotgun (WGS) entry which is preliminary data.</text>
</comment>
<dbReference type="Proteomes" id="UP000287519">
    <property type="component" value="Unassembled WGS sequence"/>
</dbReference>
<dbReference type="GO" id="GO:0006355">
    <property type="term" value="P:regulation of DNA-templated transcription"/>
    <property type="evidence" value="ECO:0007669"/>
    <property type="project" value="InterPro"/>
</dbReference>
<dbReference type="PROSITE" id="PS50937">
    <property type="entry name" value="HTH_MERR_2"/>
    <property type="match status" value="1"/>
</dbReference>
<dbReference type="AlphaFoldDB" id="A0A402CDY5"/>
<accession>A0A402CDY5</accession>
<gene>
    <name evidence="2" type="ORF">Rhow_005457</name>
</gene>
<dbReference type="SUPFAM" id="SSF46955">
    <property type="entry name" value="Putative DNA-binding domain"/>
    <property type="match status" value="1"/>
</dbReference>
<feature type="domain" description="HTH merR-type" evidence="1">
    <location>
        <begin position="6"/>
        <end position="37"/>
    </location>
</feature>
<dbReference type="Pfam" id="PF00376">
    <property type="entry name" value="MerR"/>
    <property type="match status" value="1"/>
</dbReference>
<evidence type="ECO:0000313" key="2">
    <source>
        <dbReference type="EMBL" id="GCE41798.1"/>
    </source>
</evidence>
<reference evidence="2 3" key="1">
    <citation type="submission" date="2018-11" db="EMBL/GenBank/DDBJ databases">
        <title>Microbial catabolism of amino acid.</title>
        <authorList>
            <person name="Hibi M."/>
            <person name="Ogawa J."/>
        </authorList>
    </citation>
    <scope>NUCLEOTIDE SEQUENCE [LARGE SCALE GENOMIC DNA]</scope>
    <source>
        <strain evidence="2 3">C31-06</strain>
    </source>
</reference>